<dbReference type="STRING" id="349161.Dred_2785"/>
<dbReference type="KEGG" id="drm:Dred_2785"/>
<accession>A4J886</accession>
<dbReference type="EMBL" id="CP000612">
    <property type="protein sequence ID" value="ABO51289.1"/>
    <property type="molecule type" value="Genomic_DNA"/>
</dbReference>
<dbReference type="AlphaFoldDB" id="A4J886"/>
<dbReference type="Proteomes" id="UP000001556">
    <property type="component" value="Chromosome"/>
</dbReference>
<proteinExistence type="predicted"/>
<organism evidence="1 2">
    <name type="scientific">Desulforamulus reducens (strain ATCC BAA-1160 / DSM 100696 / MI-1)</name>
    <name type="common">Desulfotomaculum reducens</name>
    <dbReference type="NCBI Taxonomy" id="349161"/>
    <lineage>
        <taxon>Bacteria</taxon>
        <taxon>Bacillati</taxon>
        <taxon>Bacillota</taxon>
        <taxon>Clostridia</taxon>
        <taxon>Eubacteriales</taxon>
        <taxon>Peptococcaceae</taxon>
        <taxon>Desulforamulus</taxon>
    </lineage>
</organism>
<keyword evidence="2" id="KW-1185">Reference proteome</keyword>
<dbReference type="HOGENOM" id="CLU_2092889_0_0_9"/>
<reference evidence="1 2" key="1">
    <citation type="submission" date="2007-03" db="EMBL/GenBank/DDBJ databases">
        <title>Complete sequence of Desulfotomaculum reducens MI-1.</title>
        <authorList>
            <consortium name="US DOE Joint Genome Institute"/>
            <person name="Copeland A."/>
            <person name="Lucas S."/>
            <person name="Lapidus A."/>
            <person name="Barry K."/>
            <person name="Detter J.C."/>
            <person name="Glavina del Rio T."/>
            <person name="Hammon N."/>
            <person name="Israni S."/>
            <person name="Dalin E."/>
            <person name="Tice H."/>
            <person name="Pitluck S."/>
            <person name="Sims D."/>
            <person name="Brettin T."/>
            <person name="Bruce D."/>
            <person name="Han C."/>
            <person name="Tapia R."/>
            <person name="Schmutz J."/>
            <person name="Larimer F."/>
            <person name="Land M."/>
            <person name="Hauser L."/>
            <person name="Kyrpides N."/>
            <person name="Kim E."/>
            <person name="Tebo B.M."/>
            <person name="Richardson P."/>
        </authorList>
    </citation>
    <scope>NUCLEOTIDE SEQUENCE [LARGE SCALE GENOMIC DNA]</scope>
    <source>
        <strain evidence="1 2">MI-1</strain>
    </source>
</reference>
<evidence type="ECO:0000313" key="1">
    <source>
        <dbReference type="EMBL" id="ABO51289.1"/>
    </source>
</evidence>
<sequence>MYQMKFKNEQHQNLFNKLLSKIGTWATKDKEYCSACFALAATEKQNVFKYVDHEGIDFDQLLKDSKLWSSGERALVKLAATLFNSQGFPLTVQEVFYSLDHENTQAALKAIGIRYN</sequence>
<name>A4J886_DESRM</name>
<gene>
    <name evidence="1" type="ordered locus">Dred_2785</name>
</gene>
<evidence type="ECO:0000313" key="2">
    <source>
        <dbReference type="Proteomes" id="UP000001556"/>
    </source>
</evidence>
<dbReference type="InterPro" id="IPR045721">
    <property type="entry name" value="DUF6075"/>
</dbReference>
<dbReference type="eggNOG" id="ENOG5033Y7P">
    <property type="taxonomic scope" value="Bacteria"/>
</dbReference>
<protein>
    <submittedName>
        <fullName evidence="1">Uncharacterized protein</fullName>
    </submittedName>
</protein>
<dbReference type="Pfam" id="PF19552">
    <property type="entry name" value="DUF6075"/>
    <property type="match status" value="1"/>
</dbReference>